<organism evidence="2 3">
    <name type="scientific">Euphydryas editha</name>
    <name type="common">Edith's checkerspot</name>
    <dbReference type="NCBI Taxonomy" id="104508"/>
    <lineage>
        <taxon>Eukaryota</taxon>
        <taxon>Metazoa</taxon>
        <taxon>Ecdysozoa</taxon>
        <taxon>Arthropoda</taxon>
        <taxon>Hexapoda</taxon>
        <taxon>Insecta</taxon>
        <taxon>Pterygota</taxon>
        <taxon>Neoptera</taxon>
        <taxon>Endopterygota</taxon>
        <taxon>Lepidoptera</taxon>
        <taxon>Glossata</taxon>
        <taxon>Ditrysia</taxon>
        <taxon>Papilionoidea</taxon>
        <taxon>Nymphalidae</taxon>
        <taxon>Nymphalinae</taxon>
        <taxon>Euphydryas</taxon>
    </lineage>
</organism>
<protein>
    <submittedName>
        <fullName evidence="2">Uncharacterized protein</fullName>
    </submittedName>
</protein>
<evidence type="ECO:0000313" key="2">
    <source>
        <dbReference type="EMBL" id="CAH2091551.1"/>
    </source>
</evidence>
<keyword evidence="3" id="KW-1185">Reference proteome</keyword>
<evidence type="ECO:0000256" key="1">
    <source>
        <dbReference type="SAM" id="MobiDB-lite"/>
    </source>
</evidence>
<sequence length="97" mass="10685">MRGAACTRDGGGARARGTRRERAAAARLAVQRRVEQSVSARPAPARSRRGESGHEPSRNDLLIWKQTAFGTRLHISSTVIRSLKIIITYLRKCDSAD</sequence>
<name>A0AAU9U0Q3_EUPED</name>
<evidence type="ECO:0000313" key="3">
    <source>
        <dbReference type="Proteomes" id="UP001153954"/>
    </source>
</evidence>
<dbReference type="Proteomes" id="UP001153954">
    <property type="component" value="Unassembled WGS sequence"/>
</dbReference>
<reference evidence="2" key="1">
    <citation type="submission" date="2022-03" db="EMBL/GenBank/DDBJ databases">
        <authorList>
            <person name="Tunstrom K."/>
        </authorList>
    </citation>
    <scope>NUCLEOTIDE SEQUENCE</scope>
</reference>
<comment type="caution">
    <text evidence="2">The sequence shown here is derived from an EMBL/GenBank/DDBJ whole genome shotgun (WGS) entry which is preliminary data.</text>
</comment>
<dbReference type="EMBL" id="CAKOGL010000010">
    <property type="protein sequence ID" value="CAH2091551.1"/>
    <property type="molecule type" value="Genomic_DNA"/>
</dbReference>
<feature type="compositionally biased region" description="Basic and acidic residues" evidence="1">
    <location>
        <begin position="48"/>
        <end position="58"/>
    </location>
</feature>
<dbReference type="AlphaFoldDB" id="A0AAU9U0Q3"/>
<accession>A0AAU9U0Q3</accession>
<feature type="region of interest" description="Disordered" evidence="1">
    <location>
        <begin position="1"/>
        <end position="58"/>
    </location>
</feature>
<proteinExistence type="predicted"/>
<gene>
    <name evidence="2" type="ORF">EEDITHA_LOCUS7408</name>
</gene>